<keyword evidence="3" id="KW-1185">Reference proteome</keyword>
<dbReference type="Proteomes" id="UP001149009">
    <property type="component" value="Unassembled WGS sequence"/>
</dbReference>
<feature type="transmembrane region" description="Helical" evidence="1">
    <location>
        <begin position="53"/>
        <end position="71"/>
    </location>
</feature>
<dbReference type="RefSeq" id="WP_261516135.1">
    <property type="nucleotide sequence ID" value="NZ_JAODNV010000013.1"/>
</dbReference>
<evidence type="ECO:0000256" key="1">
    <source>
        <dbReference type="SAM" id="Phobius"/>
    </source>
</evidence>
<reference evidence="2" key="1">
    <citation type="submission" date="2022-08" db="EMBL/GenBank/DDBJ databases">
        <title>Chelativorans sichuanense sp. nov., a paraffin oil-degrading bacterium isolated from a mixture of oil-based drill cuttings and paddy soil.</title>
        <authorList>
            <person name="Yu J."/>
            <person name="Liu H."/>
            <person name="Chen Q."/>
        </authorList>
    </citation>
    <scope>NUCLEOTIDE SEQUENCE</scope>
    <source>
        <strain evidence="2">SCAU 2101</strain>
    </source>
</reference>
<keyword evidence="1" id="KW-1133">Transmembrane helix</keyword>
<protein>
    <submittedName>
        <fullName evidence="2">Uncharacterized protein</fullName>
    </submittedName>
</protein>
<name>A0A9X3B044_9HYPH</name>
<proteinExistence type="predicted"/>
<dbReference type="EMBL" id="JAODNV010000013">
    <property type="protein sequence ID" value="MCT8991220.1"/>
    <property type="molecule type" value="Genomic_DNA"/>
</dbReference>
<dbReference type="AlphaFoldDB" id="A0A9X3B044"/>
<keyword evidence="1" id="KW-0472">Membrane</keyword>
<keyword evidence="1" id="KW-0812">Transmembrane</keyword>
<comment type="caution">
    <text evidence="2">The sequence shown here is derived from an EMBL/GenBank/DDBJ whole genome shotgun (WGS) entry which is preliminary data.</text>
</comment>
<accession>A0A9X3B044</accession>
<organism evidence="2 3">
    <name type="scientific">Chelativorans petroleitrophicus</name>
    <dbReference type="NCBI Taxonomy" id="2975484"/>
    <lineage>
        <taxon>Bacteria</taxon>
        <taxon>Pseudomonadati</taxon>
        <taxon>Pseudomonadota</taxon>
        <taxon>Alphaproteobacteria</taxon>
        <taxon>Hyphomicrobiales</taxon>
        <taxon>Phyllobacteriaceae</taxon>
        <taxon>Chelativorans</taxon>
    </lineage>
</organism>
<gene>
    <name evidence="2" type="ORF">NYR54_13115</name>
</gene>
<feature type="transmembrane region" description="Helical" evidence="1">
    <location>
        <begin position="12"/>
        <end position="33"/>
    </location>
</feature>
<evidence type="ECO:0000313" key="2">
    <source>
        <dbReference type="EMBL" id="MCT8991220.1"/>
    </source>
</evidence>
<sequence length="79" mass="8188">MRLFLTSLAFGLAGFVLVPLAVFVVGLLLAYLLDPRCGTPGDSGGCEMGMASLAFTLAIPGALGGIALAVTRHLRRRRG</sequence>
<evidence type="ECO:0000313" key="3">
    <source>
        <dbReference type="Proteomes" id="UP001149009"/>
    </source>
</evidence>